<accession>A0A0F9ADK6</accession>
<reference evidence="1" key="1">
    <citation type="journal article" date="2015" name="Nature">
        <title>Complex archaea that bridge the gap between prokaryotes and eukaryotes.</title>
        <authorList>
            <person name="Spang A."/>
            <person name="Saw J.H."/>
            <person name="Jorgensen S.L."/>
            <person name="Zaremba-Niedzwiedzka K."/>
            <person name="Martijn J."/>
            <person name="Lind A.E."/>
            <person name="van Eijk R."/>
            <person name="Schleper C."/>
            <person name="Guy L."/>
            <person name="Ettema T.J."/>
        </authorList>
    </citation>
    <scope>NUCLEOTIDE SEQUENCE</scope>
</reference>
<protein>
    <submittedName>
        <fullName evidence="1">Uncharacterized protein</fullName>
    </submittedName>
</protein>
<sequence length="56" mass="6416">MKYSELIKELQNLSQDQLQCDLTVQDEAEDETFPASLRIAGKQHPSLDEDHPIISF</sequence>
<gene>
    <name evidence="1" type="ORF">LCGC14_2585530</name>
</gene>
<organism evidence="1">
    <name type="scientific">marine sediment metagenome</name>
    <dbReference type="NCBI Taxonomy" id="412755"/>
    <lineage>
        <taxon>unclassified sequences</taxon>
        <taxon>metagenomes</taxon>
        <taxon>ecological metagenomes</taxon>
    </lineage>
</organism>
<dbReference type="AlphaFoldDB" id="A0A0F9ADK6"/>
<name>A0A0F9ADK6_9ZZZZ</name>
<dbReference type="EMBL" id="LAZR01043273">
    <property type="protein sequence ID" value="KKL07485.1"/>
    <property type="molecule type" value="Genomic_DNA"/>
</dbReference>
<comment type="caution">
    <text evidence="1">The sequence shown here is derived from an EMBL/GenBank/DDBJ whole genome shotgun (WGS) entry which is preliminary data.</text>
</comment>
<proteinExistence type="predicted"/>
<evidence type="ECO:0000313" key="1">
    <source>
        <dbReference type="EMBL" id="KKL07485.1"/>
    </source>
</evidence>